<dbReference type="PROSITE" id="PS00138">
    <property type="entry name" value="SUBTILASE_SER"/>
    <property type="match status" value="1"/>
</dbReference>
<reference evidence="8" key="1">
    <citation type="submission" date="2019-09" db="EMBL/GenBank/DDBJ databases">
        <authorList>
            <person name="Li J."/>
        </authorList>
    </citation>
    <scope>NUCLEOTIDE SEQUENCE [LARGE SCALE GENOMIC DNA]</scope>
    <source>
        <strain evidence="8">NRBC 14897</strain>
    </source>
</reference>
<keyword evidence="4 5" id="KW-0720">Serine protease</keyword>
<evidence type="ECO:0000256" key="6">
    <source>
        <dbReference type="SAM" id="SignalP"/>
    </source>
</evidence>
<dbReference type="GO" id="GO:0006508">
    <property type="term" value="P:proteolysis"/>
    <property type="evidence" value="ECO:0007669"/>
    <property type="project" value="UniProtKB-KW"/>
</dbReference>
<dbReference type="PANTHER" id="PTHR43806">
    <property type="entry name" value="PEPTIDASE S8"/>
    <property type="match status" value="1"/>
</dbReference>
<comment type="caution">
    <text evidence="8">The sequence shown here is derived from an EMBL/GenBank/DDBJ whole genome shotgun (WGS) entry which is preliminary data.</text>
</comment>
<feature type="active site" description="Charge relay system" evidence="5">
    <location>
        <position position="177"/>
    </location>
</feature>
<keyword evidence="2 5" id="KW-0645">Protease</keyword>
<feature type="chain" id="PRO_5024789468" evidence="6">
    <location>
        <begin position="28"/>
        <end position="543"/>
    </location>
</feature>
<dbReference type="InterPro" id="IPR023828">
    <property type="entry name" value="Peptidase_S8_Ser-AS"/>
</dbReference>
<evidence type="ECO:0000256" key="4">
    <source>
        <dbReference type="ARBA" id="ARBA00022825"/>
    </source>
</evidence>
<keyword evidence="3 5" id="KW-0378">Hydrolase</keyword>
<gene>
    <name evidence="8" type="ORF">ESP62_015000</name>
</gene>
<evidence type="ECO:0000259" key="7">
    <source>
        <dbReference type="Pfam" id="PF00082"/>
    </source>
</evidence>
<dbReference type="GO" id="GO:0004252">
    <property type="term" value="F:serine-type endopeptidase activity"/>
    <property type="evidence" value="ECO:0007669"/>
    <property type="project" value="UniProtKB-UniRule"/>
</dbReference>
<feature type="active site" description="Charge relay system" evidence="5">
    <location>
        <position position="208"/>
    </location>
</feature>
<dbReference type="AlphaFoldDB" id="A0A641AJ26"/>
<evidence type="ECO:0000313" key="9">
    <source>
        <dbReference type="Proteomes" id="UP001515100"/>
    </source>
</evidence>
<keyword evidence="6" id="KW-0732">Signal</keyword>
<dbReference type="SUPFAM" id="SSF52743">
    <property type="entry name" value="Subtilisin-like"/>
    <property type="match status" value="1"/>
</dbReference>
<dbReference type="OrthoDB" id="5240813at2"/>
<dbReference type="RefSeq" id="WP_129185654.1">
    <property type="nucleotide sequence ID" value="NZ_JAGIOG010000001.1"/>
</dbReference>
<organism evidence="8 9">
    <name type="scientific">Aeromicrobium fastidiosum</name>
    <dbReference type="NCBI Taxonomy" id="52699"/>
    <lineage>
        <taxon>Bacteria</taxon>
        <taxon>Bacillati</taxon>
        <taxon>Actinomycetota</taxon>
        <taxon>Actinomycetes</taxon>
        <taxon>Propionibacteriales</taxon>
        <taxon>Nocardioidaceae</taxon>
        <taxon>Aeromicrobium</taxon>
    </lineage>
</organism>
<dbReference type="PROSITE" id="PS00137">
    <property type="entry name" value="SUBTILASE_HIS"/>
    <property type="match status" value="1"/>
</dbReference>
<name>A0A641AJ26_9ACTN</name>
<protein>
    <submittedName>
        <fullName evidence="8">S8 family serine peptidase</fullName>
    </submittedName>
</protein>
<dbReference type="InterPro" id="IPR036852">
    <property type="entry name" value="Peptidase_S8/S53_dom_sf"/>
</dbReference>
<dbReference type="Proteomes" id="UP001515100">
    <property type="component" value="Unassembled WGS sequence"/>
</dbReference>
<evidence type="ECO:0000256" key="2">
    <source>
        <dbReference type="ARBA" id="ARBA00022670"/>
    </source>
</evidence>
<evidence type="ECO:0000313" key="8">
    <source>
        <dbReference type="EMBL" id="KAA1374698.1"/>
    </source>
</evidence>
<evidence type="ECO:0000256" key="5">
    <source>
        <dbReference type="PROSITE-ProRule" id="PRU01240"/>
    </source>
</evidence>
<dbReference type="Gene3D" id="3.40.50.200">
    <property type="entry name" value="Peptidase S8/S53 domain"/>
    <property type="match status" value="1"/>
</dbReference>
<evidence type="ECO:0000256" key="1">
    <source>
        <dbReference type="ARBA" id="ARBA00011073"/>
    </source>
</evidence>
<evidence type="ECO:0000256" key="3">
    <source>
        <dbReference type="ARBA" id="ARBA00022801"/>
    </source>
</evidence>
<feature type="signal peptide" evidence="6">
    <location>
        <begin position="1"/>
        <end position="27"/>
    </location>
</feature>
<dbReference type="InterPro" id="IPR015500">
    <property type="entry name" value="Peptidase_S8_subtilisin-rel"/>
</dbReference>
<proteinExistence type="inferred from homology"/>
<dbReference type="InterPro" id="IPR000209">
    <property type="entry name" value="Peptidase_S8/S53_dom"/>
</dbReference>
<accession>A0A641AJ26</accession>
<dbReference type="PRINTS" id="PR00723">
    <property type="entry name" value="SUBTILISIN"/>
</dbReference>
<dbReference type="InterPro" id="IPR022398">
    <property type="entry name" value="Peptidase_S8_His-AS"/>
</dbReference>
<comment type="similarity">
    <text evidence="1 5">Belongs to the peptidase S8 family.</text>
</comment>
<dbReference type="InterPro" id="IPR050131">
    <property type="entry name" value="Peptidase_S8_subtilisin-like"/>
</dbReference>
<dbReference type="EMBL" id="SDPP02000004">
    <property type="protein sequence ID" value="KAA1374698.1"/>
    <property type="molecule type" value="Genomic_DNA"/>
</dbReference>
<dbReference type="PROSITE" id="PS51892">
    <property type="entry name" value="SUBTILASE"/>
    <property type="match status" value="1"/>
</dbReference>
<sequence>MRRLASRSAAPAIALVFGLLVAPAAGADEPGRPTGPSVAVLSTGEEPVASGLVVTTTRSSASIEAVTMDLSAGSLAVDGVAAGPGPTRVVSFNEPVPGAVATRLAAELELRSGVSDAEPDYVRTTADAPPVAVNDPFFPAQKNLWDTALPGGGYSTHAPVFWQQTMGTPGVRVAVLDTGRTSHPDLSWSPGYDAVNLDSDPTDPGDFHGTHVAGTVAALAGNRRGVAGVAPGVSLVPVRVLDAEGSGSDSVIARGIRWASGSPQTGVPTNANPVQVISMSLAGPGPCTTTLASAISSARSRGVVVIAAAGNAAKDAAGYSPANCPGVITVGATDDSGARASFSNFGPTVDISAPGVRVLSTYAETSAGGQDLYARLSGTSMATPAVAGAAALLASVGMSGAQIEAALPAMVQPATSPATAGVLDLGRAPGLTSRAAAPPAAPRKVSTSVSARTATSFVRKGGRAVVRVTLRAPSGASRPTGRIRLFDGSRVVRSAYVSVGRNGSITVKTPRLKRKGIHRLRVIYDGGGVFLGSRSVVRSVRVR</sequence>
<feature type="active site" description="Charge relay system" evidence="5">
    <location>
        <position position="380"/>
    </location>
</feature>
<dbReference type="PANTHER" id="PTHR43806:SF11">
    <property type="entry name" value="CEREVISIN-RELATED"/>
    <property type="match status" value="1"/>
</dbReference>
<dbReference type="Pfam" id="PF00082">
    <property type="entry name" value="Peptidase_S8"/>
    <property type="match status" value="1"/>
</dbReference>
<feature type="domain" description="Peptidase S8/S53" evidence="7">
    <location>
        <begin position="170"/>
        <end position="405"/>
    </location>
</feature>
<keyword evidence="9" id="KW-1185">Reference proteome</keyword>